<organism evidence="2 3">
    <name type="scientific">Sphingosinicella microcystinivorans</name>
    <dbReference type="NCBI Taxonomy" id="335406"/>
    <lineage>
        <taxon>Bacteria</taxon>
        <taxon>Pseudomonadati</taxon>
        <taxon>Pseudomonadota</taxon>
        <taxon>Alphaproteobacteria</taxon>
        <taxon>Sphingomonadales</taxon>
        <taxon>Sphingosinicellaceae</taxon>
        <taxon>Sphingosinicella</taxon>
    </lineage>
</organism>
<evidence type="ECO:0000313" key="3">
    <source>
        <dbReference type="Proteomes" id="UP000276029"/>
    </source>
</evidence>
<dbReference type="Proteomes" id="UP000276029">
    <property type="component" value="Unassembled WGS sequence"/>
</dbReference>
<dbReference type="PROSITE" id="PS50943">
    <property type="entry name" value="HTH_CROC1"/>
    <property type="match status" value="1"/>
</dbReference>
<dbReference type="Pfam" id="PF13560">
    <property type="entry name" value="HTH_31"/>
    <property type="match status" value="1"/>
</dbReference>
<proteinExistence type="predicted"/>
<keyword evidence="3" id="KW-1185">Reference proteome</keyword>
<dbReference type="RefSeq" id="WP_121050108.1">
    <property type="nucleotide sequence ID" value="NZ_AP018711.1"/>
</dbReference>
<dbReference type="InterPro" id="IPR010982">
    <property type="entry name" value="Lambda_DNA-bd_dom_sf"/>
</dbReference>
<feature type="domain" description="HTH cro/C1-type" evidence="1">
    <location>
        <begin position="19"/>
        <end position="73"/>
    </location>
</feature>
<evidence type="ECO:0000259" key="1">
    <source>
        <dbReference type="PROSITE" id="PS50943"/>
    </source>
</evidence>
<gene>
    <name evidence="2" type="ORF">DFR51_1853</name>
</gene>
<dbReference type="CDD" id="cd00093">
    <property type="entry name" value="HTH_XRE"/>
    <property type="match status" value="1"/>
</dbReference>
<dbReference type="InterPro" id="IPR001387">
    <property type="entry name" value="Cro/C1-type_HTH"/>
</dbReference>
<reference evidence="2 3" key="1">
    <citation type="submission" date="2018-10" db="EMBL/GenBank/DDBJ databases">
        <title>Genomic Encyclopedia of Type Strains, Phase IV (KMG-IV): sequencing the most valuable type-strain genomes for metagenomic binning, comparative biology and taxonomic classification.</title>
        <authorList>
            <person name="Goeker M."/>
        </authorList>
    </citation>
    <scope>NUCLEOTIDE SEQUENCE [LARGE SCALE GENOMIC DNA]</scope>
    <source>
        <strain evidence="2 3">DSM 19791</strain>
    </source>
</reference>
<dbReference type="SMART" id="SM00530">
    <property type="entry name" value="HTH_XRE"/>
    <property type="match status" value="1"/>
</dbReference>
<protein>
    <submittedName>
        <fullName evidence="2">Helix-turn-helix protein</fullName>
    </submittedName>
</protein>
<sequence>MSRKSADETAQDMILSKALRAVRLHRRLRPSEVAAAMGLPIRTYEHFEAGSGRVSYERIASFARATNSDPLAILASVPLRSPELAVRCADNKLMTIAMASLRDLELQLEDELEMLEARTLIGAFDRLVRDLVTHVRSRDVFAETWLQEKAARVDGALIPERLKPGKV</sequence>
<evidence type="ECO:0000313" key="2">
    <source>
        <dbReference type="EMBL" id="RKS88654.1"/>
    </source>
</evidence>
<comment type="caution">
    <text evidence="2">The sequence shown here is derived from an EMBL/GenBank/DDBJ whole genome shotgun (WGS) entry which is preliminary data.</text>
</comment>
<dbReference type="SUPFAM" id="SSF47413">
    <property type="entry name" value="lambda repressor-like DNA-binding domains"/>
    <property type="match status" value="1"/>
</dbReference>
<dbReference type="Gene3D" id="1.10.260.40">
    <property type="entry name" value="lambda repressor-like DNA-binding domains"/>
    <property type="match status" value="1"/>
</dbReference>
<accession>A0ABX9SXM1</accession>
<dbReference type="EMBL" id="RBWX01000008">
    <property type="protein sequence ID" value="RKS88654.1"/>
    <property type="molecule type" value="Genomic_DNA"/>
</dbReference>
<name>A0ABX9SXM1_SPHMI</name>